<dbReference type="PANTHER" id="PTHR18937:SF12">
    <property type="entry name" value="STRUCTURAL MAINTENANCE OF CHROMOSOMES PROTEIN"/>
    <property type="match status" value="1"/>
</dbReference>
<keyword evidence="3" id="KW-0498">Mitosis</keyword>
<evidence type="ECO:0000256" key="6">
    <source>
        <dbReference type="SAM" id="Coils"/>
    </source>
</evidence>
<dbReference type="GO" id="GO:0005634">
    <property type="term" value="C:nucleus"/>
    <property type="evidence" value="ECO:0007669"/>
    <property type="project" value="UniProtKB-SubCell"/>
</dbReference>
<dbReference type="InterPro" id="IPR003395">
    <property type="entry name" value="RecF/RecN/SMC_N"/>
</dbReference>
<evidence type="ECO:0000256" key="3">
    <source>
        <dbReference type="ARBA" id="ARBA00022776"/>
    </source>
</evidence>
<dbReference type="eggNOG" id="KOG0018">
    <property type="taxonomic scope" value="Eukaryota"/>
</dbReference>
<protein>
    <recommendedName>
        <fullName evidence="7">AAA+ ATPase domain-containing protein</fullName>
    </recommendedName>
</protein>
<dbReference type="GO" id="GO:0051301">
    <property type="term" value="P:cell division"/>
    <property type="evidence" value="ECO:0007669"/>
    <property type="project" value="UniProtKB-KW"/>
</dbReference>
<dbReference type="PANTHER" id="PTHR18937">
    <property type="entry name" value="STRUCTURAL MAINTENANCE OF CHROMOSOMES SMC FAMILY MEMBER"/>
    <property type="match status" value="1"/>
</dbReference>
<dbReference type="EMBL" id="GL379837">
    <property type="protein sequence ID" value="EGT52491.1"/>
    <property type="molecule type" value="Genomic_DNA"/>
</dbReference>
<name>G0N4G7_CAEBE</name>
<evidence type="ECO:0000256" key="2">
    <source>
        <dbReference type="ARBA" id="ARBA00022618"/>
    </source>
</evidence>
<dbReference type="InParanoid" id="G0N4G7"/>
<dbReference type="InterPro" id="IPR027417">
    <property type="entry name" value="P-loop_NTPase"/>
</dbReference>
<proteinExistence type="predicted"/>
<feature type="coiled-coil region" evidence="6">
    <location>
        <begin position="176"/>
        <end position="203"/>
    </location>
</feature>
<dbReference type="InterPro" id="IPR003593">
    <property type="entry name" value="AAA+_ATPase"/>
</dbReference>
<gene>
    <name evidence="8" type="ORF">CAEBREN_12564</name>
</gene>
<dbReference type="OMA" id="WINMIEN"/>
<accession>G0N4G7</accession>
<keyword evidence="6" id="KW-0175">Coiled coil</keyword>
<keyword evidence="5" id="KW-0131">Cell cycle</keyword>
<comment type="subcellular location">
    <subcellularLocation>
        <location evidence="1">Nucleus</location>
    </subcellularLocation>
</comment>
<dbReference type="Pfam" id="PF02463">
    <property type="entry name" value="SMC_N"/>
    <property type="match status" value="1"/>
</dbReference>
<keyword evidence="9" id="KW-1185">Reference proteome</keyword>
<evidence type="ECO:0000259" key="7">
    <source>
        <dbReference type="SMART" id="SM00382"/>
    </source>
</evidence>
<dbReference type="OrthoDB" id="413649at2759"/>
<evidence type="ECO:0000256" key="5">
    <source>
        <dbReference type="ARBA" id="ARBA00023306"/>
    </source>
</evidence>
<keyword evidence="2" id="KW-0132">Cell division</keyword>
<reference evidence="9" key="1">
    <citation type="submission" date="2011-07" db="EMBL/GenBank/DDBJ databases">
        <authorList>
            <consortium name="Caenorhabditis brenneri Sequencing and Analysis Consortium"/>
            <person name="Wilson R.K."/>
        </authorList>
    </citation>
    <scope>NUCLEOTIDE SEQUENCE [LARGE SCALE GENOMIC DNA]</scope>
    <source>
        <strain evidence="9">PB2801</strain>
    </source>
</reference>
<dbReference type="HOGENOM" id="CLU_819476_0_0_1"/>
<evidence type="ECO:0000256" key="4">
    <source>
        <dbReference type="ARBA" id="ARBA00023242"/>
    </source>
</evidence>
<organism evidence="9">
    <name type="scientific">Caenorhabditis brenneri</name>
    <name type="common">Nematode worm</name>
    <dbReference type="NCBI Taxonomy" id="135651"/>
    <lineage>
        <taxon>Eukaryota</taxon>
        <taxon>Metazoa</taxon>
        <taxon>Ecdysozoa</taxon>
        <taxon>Nematoda</taxon>
        <taxon>Chromadorea</taxon>
        <taxon>Rhabditida</taxon>
        <taxon>Rhabditina</taxon>
        <taxon>Rhabditomorpha</taxon>
        <taxon>Rhabditoidea</taxon>
        <taxon>Rhabditidae</taxon>
        <taxon>Peloderinae</taxon>
        <taxon>Caenorhabditis</taxon>
    </lineage>
</organism>
<sequence>MSVVRLVKIDMHNFAGLQDTEGSKTVGMFAPFTVLYGFNGSGKTSTIRALAFVLGDTSGSKTIETGRVAVTVTKDRKEKVFERCKEGTEDKYSIDSVVVTEKVYMTELESTGFTLEMRKHMIFVNGSYAEIALRPEAEIAELLEEQVDSLDIKKQYKSLMRKVKAATKECDSEGSESKDAQKLESLEKELQEVKQQRRDEFNKLLDPLSTQLDKIYKSLYDSETVSMRLVPITEDEPYLGLKISCLPLHHGTVLIDIEELSTGEQKVASVAFLLAFNLVKKSPLVVFDEFDKAFYRDTSLKVGAALKDLASEMQIVVVCNDKFMRRSADSKIQIKLEDE</sequence>
<dbReference type="SMART" id="SM00382">
    <property type="entry name" value="AAA"/>
    <property type="match status" value="1"/>
</dbReference>
<dbReference type="GO" id="GO:0008278">
    <property type="term" value="C:cohesin complex"/>
    <property type="evidence" value="ECO:0007669"/>
    <property type="project" value="TreeGrafter"/>
</dbReference>
<dbReference type="GO" id="GO:0007062">
    <property type="term" value="P:sister chromatid cohesion"/>
    <property type="evidence" value="ECO:0007669"/>
    <property type="project" value="TreeGrafter"/>
</dbReference>
<evidence type="ECO:0000313" key="9">
    <source>
        <dbReference type="Proteomes" id="UP000008068"/>
    </source>
</evidence>
<dbReference type="Proteomes" id="UP000008068">
    <property type="component" value="Unassembled WGS sequence"/>
</dbReference>
<dbReference type="AlphaFoldDB" id="G0N4G7"/>
<feature type="domain" description="AAA+ ATPase" evidence="7">
    <location>
        <begin position="29"/>
        <end position="338"/>
    </location>
</feature>
<keyword evidence="4" id="KW-0539">Nucleus</keyword>
<dbReference type="SUPFAM" id="SSF52540">
    <property type="entry name" value="P-loop containing nucleoside triphosphate hydrolases"/>
    <property type="match status" value="1"/>
</dbReference>
<dbReference type="GO" id="GO:0003677">
    <property type="term" value="F:DNA binding"/>
    <property type="evidence" value="ECO:0007669"/>
    <property type="project" value="TreeGrafter"/>
</dbReference>
<evidence type="ECO:0000256" key="1">
    <source>
        <dbReference type="ARBA" id="ARBA00004123"/>
    </source>
</evidence>
<evidence type="ECO:0000313" key="8">
    <source>
        <dbReference type="EMBL" id="EGT52491.1"/>
    </source>
</evidence>
<dbReference type="STRING" id="135651.G0N4G7"/>
<dbReference type="Gene3D" id="3.40.50.300">
    <property type="entry name" value="P-loop containing nucleotide triphosphate hydrolases"/>
    <property type="match status" value="2"/>
</dbReference>